<gene>
    <name evidence="2" type="ORF">KFL_000520400</name>
</gene>
<accession>A0A1Y1HV07</accession>
<feature type="transmembrane region" description="Helical" evidence="1">
    <location>
        <begin position="126"/>
        <end position="145"/>
    </location>
</feature>
<dbReference type="Proteomes" id="UP000054558">
    <property type="component" value="Unassembled WGS sequence"/>
</dbReference>
<sequence length="177" mass="19954">MEARSRLTLVQRRRYFGAFLWALVRRQVQLILSGEAASGIQVQFSCLVALSSLCYLWPAVYYFLYVQCHMRTLLFGAVTICSLFSDSLCPASPTWRSFDRLFATLAAIVGPAWSLAWRVVFGQASVLFLAQALVLNGVALSILFWSRKSRCQAHYVLRHSLWHVTSALAICGTLIRD</sequence>
<evidence type="ECO:0000256" key="1">
    <source>
        <dbReference type="SAM" id="Phobius"/>
    </source>
</evidence>
<keyword evidence="3" id="KW-1185">Reference proteome</keyword>
<feature type="transmembrane region" description="Helical" evidence="1">
    <location>
        <begin position="44"/>
        <end position="64"/>
    </location>
</feature>
<organism evidence="2 3">
    <name type="scientific">Klebsormidium nitens</name>
    <name type="common">Green alga</name>
    <name type="synonym">Ulothrix nitens</name>
    <dbReference type="NCBI Taxonomy" id="105231"/>
    <lineage>
        <taxon>Eukaryota</taxon>
        <taxon>Viridiplantae</taxon>
        <taxon>Streptophyta</taxon>
        <taxon>Klebsormidiophyceae</taxon>
        <taxon>Klebsormidiales</taxon>
        <taxon>Klebsormidiaceae</taxon>
        <taxon>Klebsormidium</taxon>
    </lineage>
</organism>
<dbReference type="EMBL" id="DF237001">
    <property type="protein sequence ID" value="GAQ80367.1"/>
    <property type="molecule type" value="Genomic_DNA"/>
</dbReference>
<keyword evidence="1" id="KW-1133">Transmembrane helix</keyword>
<reference evidence="2 3" key="1">
    <citation type="journal article" date="2014" name="Nat. Commun.">
        <title>Klebsormidium flaccidum genome reveals primary factors for plant terrestrial adaptation.</title>
        <authorList>
            <person name="Hori K."/>
            <person name="Maruyama F."/>
            <person name="Fujisawa T."/>
            <person name="Togashi T."/>
            <person name="Yamamoto N."/>
            <person name="Seo M."/>
            <person name="Sato S."/>
            <person name="Yamada T."/>
            <person name="Mori H."/>
            <person name="Tajima N."/>
            <person name="Moriyama T."/>
            <person name="Ikeuchi M."/>
            <person name="Watanabe M."/>
            <person name="Wada H."/>
            <person name="Kobayashi K."/>
            <person name="Saito M."/>
            <person name="Masuda T."/>
            <person name="Sasaki-Sekimoto Y."/>
            <person name="Mashiguchi K."/>
            <person name="Awai K."/>
            <person name="Shimojima M."/>
            <person name="Masuda S."/>
            <person name="Iwai M."/>
            <person name="Nobusawa T."/>
            <person name="Narise T."/>
            <person name="Kondo S."/>
            <person name="Saito H."/>
            <person name="Sato R."/>
            <person name="Murakawa M."/>
            <person name="Ihara Y."/>
            <person name="Oshima-Yamada Y."/>
            <person name="Ohtaka K."/>
            <person name="Satoh M."/>
            <person name="Sonobe K."/>
            <person name="Ishii M."/>
            <person name="Ohtani R."/>
            <person name="Kanamori-Sato M."/>
            <person name="Honoki R."/>
            <person name="Miyazaki D."/>
            <person name="Mochizuki H."/>
            <person name="Umetsu J."/>
            <person name="Higashi K."/>
            <person name="Shibata D."/>
            <person name="Kamiya Y."/>
            <person name="Sato N."/>
            <person name="Nakamura Y."/>
            <person name="Tabata S."/>
            <person name="Ida S."/>
            <person name="Kurokawa K."/>
            <person name="Ohta H."/>
        </authorList>
    </citation>
    <scope>NUCLEOTIDE SEQUENCE [LARGE SCALE GENOMIC DNA]</scope>
    <source>
        <strain evidence="2 3">NIES-2285</strain>
    </source>
</reference>
<protein>
    <submittedName>
        <fullName evidence="2">Uncharacterized protein</fullName>
    </submittedName>
</protein>
<proteinExistence type="predicted"/>
<keyword evidence="1" id="KW-0812">Transmembrane</keyword>
<dbReference type="AlphaFoldDB" id="A0A1Y1HV07"/>
<name>A0A1Y1HV07_KLENI</name>
<keyword evidence="1" id="KW-0472">Membrane</keyword>
<dbReference type="OrthoDB" id="2013436at2759"/>
<feature type="transmembrane region" description="Helical" evidence="1">
    <location>
        <begin position="70"/>
        <end position="89"/>
    </location>
</feature>
<evidence type="ECO:0000313" key="3">
    <source>
        <dbReference type="Proteomes" id="UP000054558"/>
    </source>
</evidence>
<evidence type="ECO:0000313" key="2">
    <source>
        <dbReference type="EMBL" id="GAQ80367.1"/>
    </source>
</evidence>